<reference evidence="1" key="1">
    <citation type="submission" date="2020-05" db="EMBL/GenBank/DDBJ databases">
        <authorList>
            <person name="Chiriac C."/>
            <person name="Salcher M."/>
            <person name="Ghai R."/>
            <person name="Kavagutti S V."/>
        </authorList>
    </citation>
    <scope>NUCLEOTIDE SEQUENCE</scope>
</reference>
<name>A0A6J6NJY7_9ZZZZ</name>
<accession>A0A6J6NJY7</accession>
<protein>
    <submittedName>
        <fullName evidence="1">Unannotated protein</fullName>
    </submittedName>
</protein>
<gene>
    <name evidence="1" type="ORF">UFOPK2366_00521</name>
</gene>
<sequence length="189" mass="21415">MGRALWRNPLRGAGSHGMGCGAYPSRTSGQRCRSSRGCWHPRSRQHQRCSFAWRSHRGVGRLACRHRGQHWRCSPRAAACFGPRVRHTKPSDRACGARRRRRGHALSHHRRLGVVRATAHRGGSGQFCGSNHVRSLPRLARHAHCRAPTPTRTFTAIGNSNRTLTRMEVRFCWLGQRRRRSAHAAVTTR</sequence>
<proteinExistence type="predicted"/>
<evidence type="ECO:0000313" key="1">
    <source>
        <dbReference type="EMBL" id="CAB4686679.1"/>
    </source>
</evidence>
<dbReference type="AlphaFoldDB" id="A0A6J6NJY7"/>
<dbReference type="EMBL" id="CAEZXM010000073">
    <property type="protein sequence ID" value="CAB4686679.1"/>
    <property type="molecule type" value="Genomic_DNA"/>
</dbReference>
<organism evidence="1">
    <name type="scientific">freshwater metagenome</name>
    <dbReference type="NCBI Taxonomy" id="449393"/>
    <lineage>
        <taxon>unclassified sequences</taxon>
        <taxon>metagenomes</taxon>
        <taxon>ecological metagenomes</taxon>
    </lineage>
</organism>